<accession>A0AAP3EV56</accession>
<keyword evidence="1" id="KW-0472">Membrane</keyword>
<gene>
    <name evidence="2" type="ORF">M3A82_011640</name>
</gene>
<keyword evidence="1" id="KW-1133">Transmembrane helix</keyword>
<organism evidence="2 3">
    <name type="scientific">Micrococcus luteus</name>
    <name type="common">Micrococcus lysodeikticus</name>
    <dbReference type="NCBI Taxonomy" id="1270"/>
    <lineage>
        <taxon>Bacteria</taxon>
        <taxon>Bacillati</taxon>
        <taxon>Actinomycetota</taxon>
        <taxon>Actinomycetes</taxon>
        <taxon>Micrococcales</taxon>
        <taxon>Micrococcaceae</taxon>
        <taxon>Micrococcus</taxon>
    </lineage>
</organism>
<dbReference type="EMBL" id="JALXKZ020000049">
    <property type="protein sequence ID" value="MCV7629978.1"/>
    <property type="molecule type" value="Genomic_DNA"/>
</dbReference>
<feature type="transmembrane region" description="Helical" evidence="1">
    <location>
        <begin position="20"/>
        <end position="37"/>
    </location>
</feature>
<reference evidence="2" key="1">
    <citation type="submission" date="2023-06" db="EMBL/GenBank/DDBJ databases">
        <title>lsaBGC provides a comprehensive framework for evolutionary analysis of biosynthetic gene clusters within focal taxa.</title>
        <authorList>
            <person name="Salamzade R."/>
            <person name="Sandstrom S."/>
            <person name="Kalan L.R."/>
        </authorList>
    </citation>
    <scope>NUCLEOTIDE SEQUENCE</scope>
    <source>
        <strain evidence="2">P3-SID899</strain>
    </source>
</reference>
<comment type="caution">
    <text evidence="2">The sequence shown here is derived from an EMBL/GenBank/DDBJ whole genome shotgun (WGS) entry which is preliminary data.</text>
</comment>
<protein>
    <submittedName>
        <fullName evidence="2">Uncharacterized protein</fullName>
    </submittedName>
</protein>
<dbReference type="AlphaFoldDB" id="A0AAP3EV56"/>
<evidence type="ECO:0000313" key="2">
    <source>
        <dbReference type="EMBL" id="MCV7629978.1"/>
    </source>
</evidence>
<evidence type="ECO:0000256" key="1">
    <source>
        <dbReference type="SAM" id="Phobius"/>
    </source>
</evidence>
<sequence length="54" mass="5880">MRPQQTRVSPLGRRRPISPLGPALLAAAAGVVLTGVRRIKARSARRRAAGRPRR</sequence>
<dbReference type="Proteomes" id="UP001205867">
    <property type="component" value="Unassembled WGS sequence"/>
</dbReference>
<dbReference type="RefSeq" id="WP_155116188.1">
    <property type="nucleotide sequence ID" value="NZ_CP007437.1"/>
</dbReference>
<evidence type="ECO:0000313" key="3">
    <source>
        <dbReference type="Proteomes" id="UP001205867"/>
    </source>
</evidence>
<dbReference type="GeneID" id="93345486"/>
<keyword evidence="1" id="KW-0812">Transmembrane</keyword>
<proteinExistence type="predicted"/>
<name>A0AAP3EV56_MICLU</name>